<dbReference type="GO" id="GO:0004797">
    <property type="term" value="F:thymidine kinase activity"/>
    <property type="evidence" value="ECO:0007669"/>
    <property type="project" value="InterPro"/>
</dbReference>
<protein>
    <submittedName>
        <fullName evidence="7">Thymidine kinase</fullName>
    </submittedName>
</protein>
<keyword evidence="4" id="KW-0547">Nucleotide-binding</keyword>
<dbReference type="SUPFAM" id="SSF52540">
    <property type="entry name" value="P-loop containing nucleoside triphosphate hydrolases"/>
    <property type="match status" value="1"/>
</dbReference>
<keyword evidence="6" id="KW-0067">ATP-binding</keyword>
<reference evidence="7 8" key="1">
    <citation type="journal article" date="2017" name="Arch. Virol.">
        <title>Sequence of the ateline alphaherpesvirus 1 (HVA1) genome.</title>
        <authorList>
            <person name="Eberle R."/>
            <person name="Black D.H."/>
        </authorList>
    </citation>
    <scope>NUCLEOTIDE SEQUENCE [LARGE SCALE GENOMIC DNA]</scope>
    <source>
        <strain evidence="7">Lennette</strain>
    </source>
</reference>
<dbReference type="KEGG" id="vg:32707854"/>
<dbReference type="GO" id="GO:0071897">
    <property type="term" value="P:DNA biosynthetic process"/>
    <property type="evidence" value="ECO:0007669"/>
    <property type="project" value="UniProtKB-KW"/>
</dbReference>
<organismHost>
    <name type="scientific">Ateles</name>
    <dbReference type="NCBI Taxonomy" id="9506"/>
</organismHost>
<dbReference type="Pfam" id="PF00693">
    <property type="entry name" value="Herpes_TK"/>
    <property type="match status" value="1"/>
</dbReference>
<dbReference type="Gene3D" id="3.40.50.300">
    <property type="entry name" value="P-loop containing nucleotide triphosphate hydrolases"/>
    <property type="match status" value="1"/>
</dbReference>
<evidence type="ECO:0000256" key="1">
    <source>
        <dbReference type="ARBA" id="ARBA00022518"/>
    </source>
</evidence>
<dbReference type="InterPro" id="IPR001889">
    <property type="entry name" value="Herpes_TK"/>
</dbReference>
<proteinExistence type="inferred from homology"/>
<keyword evidence="5 7" id="KW-0418">Kinase</keyword>
<evidence type="ECO:0000313" key="8">
    <source>
        <dbReference type="Proteomes" id="UP000243553"/>
    </source>
</evidence>
<sequence length="363" mass="38519">MADAPPAPRILRVYLDGPHGAGKSTTARALVALAEAASRRVAFVEEPMGYWRSAFSSDAIFEIYDTQHRLDRKEISPAEAGAFMTSLQMHMATPYALAEEAFRPHVGREAADGAGPQRRDPDATLVVDRHAVASLVCYPMARFLLGCLSLRSVASLVSLLPPPLPGTNLVLATLDRGAHAARLAARARPGERPDVAMLMAIRDVYAMLANTARYLRRGGDWRRDWPALPVFGRDEFAARAAGEGRAIPVREDPGLGDTLFAALKVAELLDPRGRPRGPHARTLDVLAERIGAMHVSVLDLGGTPEECVAALRDALRTLVCTEGASPDSAAELLRAAAAYRAEVALGPDAGGDDGGAGAGSVPE</sequence>
<evidence type="ECO:0000256" key="2">
    <source>
        <dbReference type="ARBA" id="ARBA00022634"/>
    </source>
</evidence>
<gene>
    <name evidence="7" type="primary">UL23</name>
</gene>
<evidence type="ECO:0000313" key="7">
    <source>
        <dbReference type="EMBL" id="AQS79193.1"/>
    </source>
</evidence>
<keyword evidence="2" id="KW-0237">DNA synthesis</keyword>
<dbReference type="EMBL" id="KY385637">
    <property type="protein sequence ID" value="AQS79193.1"/>
    <property type="molecule type" value="Genomic_DNA"/>
</dbReference>
<dbReference type="RefSeq" id="YP_009361915.1">
    <property type="nucleotide sequence ID" value="NC_034446.1"/>
</dbReference>
<dbReference type="GO" id="GO:0006230">
    <property type="term" value="P:TMP biosynthetic process"/>
    <property type="evidence" value="ECO:0007669"/>
    <property type="project" value="InterPro"/>
</dbReference>
<keyword evidence="1" id="KW-0244">Early protein</keyword>
<organism evidence="7 8">
    <name type="scientific">Herpesvirus ateles type 1 (strain Lennette)</name>
    <dbReference type="NCBI Taxonomy" id="35243"/>
    <lineage>
        <taxon>Viruses</taxon>
        <taxon>Duplodnaviria</taxon>
        <taxon>Heunggongvirae</taxon>
        <taxon>Peploviricota</taxon>
        <taxon>Herviviricetes</taxon>
        <taxon>Herpesvirales</taxon>
        <taxon>Orthoherpesviridae</taxon>
        <taxon>Alphaherpesvirinae</taxon>
        <taxon>Simplexvirus</taxon>
        <taxon>Simplexvirus atelinealpha1</taxon>
    </lineage>
</organism>
<accession>A0A1S6JLN8</accession>
<name>A0A1S6JLN8_HSVA1</name>
<evidence type="ECO:0000256" key="6">
    <source>
        <dbReference type="ARBA" id="ARBA00022840"/>
    </source>
</evidence>
<dbReference type="HAMAP" id="MF_04029">
    <property type="entry name" value="HSV_KITH"/>
    <property type="match status" value="1"/>
</dbReference>
<dbReference type="GO" id="GO:0005524">
    <property type="term" value="F:ATP binding"/>
    <property type="evidence" value="ECO:0007669"/>
    <property type="project" value="UniProtKB-KW"/>
</dbReference>
<evidence type="ECO:0000256" key="5">
    <source>
        <dbReference type="ARBA" id="ARBA00022777"/>
    </source>
</evidence>
<dbReference type="GeneID" id="32707854"/>
<evidence type="ECO:0000256" key="4">
    <source>
        <dbReference type="ARBA" id="ARBA00022741"/>
    </source>
</evidence>
<dbReference type="OrthoDB" id="9128at10239"/>
<dbReference type="CDD" id="cd02019">
    <property type="entry name" value="NK"/>
    <property type="match status" value="1"/>
</dbReference>
<evidence type="ECO:0000256" key="3">
    <source>
        <dbReference type="ARBA" id="ARBA00022679"/>
    </source>
</evidence>
<dbReference type="Proteomes" id="UP000243553">
    <property type="component" value="Segment"/>
</dbReference>
<keyword evidence="8" id="KW-1185">Reference proteome</keyword>
<dbReference type="InterPro" id="IPR027417">
    <property type="entry name" value="P-loop_NTPase"/>
</dbReference>
<keyword evidence="3" id="KW-0808">Transferase</keyword>